<sequence>MTGQPRPGVTLRLTDEDYKYGVGPIVCQVESVIEPYDYGDGLTWWLVVGKCAKGTPEHHGGWQGRELYIRGPAFTQAV</sequence>
<reference evidence="1 2" key="1">
    <citation type="submission" date="2019-02" db="EMBL/GenBank/DDBJ databases">
        <title>Sequencing the genomes of 1000 actinobacteria strains.</title>
        <authorList>
            <person name="Klenk H.-P."/>
        </authorList>
    </citation>
    <scope>NUCLEOTIDE SEQUENCE [LARGE SCALE GENOMIC DNA]</scope>
    <source>
        <strain evidence="1 2">DSM 45162</strain>
    </source>
</reference>
<dbReference type="AlphaFoldDB" id="A0A4Q7ZGI7"/>
<protein>
    <submittedName>
        <fullName evidence="1">Uncharacterized protein</fullName>
    </submittedName>
</protein>
<comment type="caution">
    <text evidence="1">The sequence shown here is derived from an EMBL/GenBank/DDBJ whole genome shotgun (WGS) entry which is preliminary data.</text>
</comment>
<proteinExistence type="predicted"/>
<dbReference type="Proteomes" id="UP000292564">
    <property type="component" value="Unassembled WGS sequence"/>
</dbReference>
<organism evidence="1 2">
    <name type="scientific">Krasilnikovia cinnamomea</name>
    <dbReference type="NCBI Taxonomy" id="349313"/>
    <lineage>
        <taxon>Bacteria</taxon>
        <taxon>Bacillati</taxon>
        <taxon>Actinomycetota</taxon>
        <taxon>Actinomycetes</taxon>
        <taxon>Micromonosporales</taxon>
        <taxon>Micromonosporaceae</taxon>
        <taxon>Krasilnikovia</taxon>
    </lineage>
</organism>
<evidence type="ECO:0000313" key="2">
    <source>
        <dbReference type="Proteomes" id="UP000292564"/>
    </source>
</evidence>
<dbReference type="RefSeq" id="WP_130508572.1">
    <property type="nucleotide sequence ID" value="NZ_SHKY01000001.1"/>
</dbReference>
<accession>A0A4Q7ZGI7</accession>
<dbReference type="OrthoDB" id="3400634at2"/>
<name>A0A4Q7ZGI7_9ACTN</name>
<dbReference type="EMBL" id="SHKY01000001">
    <property type="protein sequence ID" value="RZU49504.1"/>
    <property type="molecule type" value="Genomic_DNA"/>
</dbReference>
<evidence type="ECO:0000313" key="1">
    <source>
        <dbReference type="EMBL" id="RZU49504.1"/>
    </source>
</evidence>
<gene>
    <name evidence="1" type="ORF">EV385_1257</name>
</gene>
<keyword evidence="2" id="KW-1185">Reference proteome</keyword>